<dbReference type="Proteomes" id="UP000017048">
    <property type="component" value="Unassembled WGS sequence"/>
</dbReference>
<evidence type="ECO:0000313" key="2">
    <source>
        <dbReference type="Proteomes" id="UP000017048"/>
    </source>
</evidence>
<evidence type="ECO:0000313" key="1">
    <source>
        <dbReference type="EMBL" id="GAD86586.1"/>
    </source>
</evidence>
<keyword evidence="2" id="KW-1185">Reference proteome</keyword>
<sequence>MASNAVPVAATAKANFLSLISHVLVLREPAEREAGESWSILAPLRDRWWENTRNGADAQIRDHSAGVFGGVQFGSCTVCAWRQR</sequence>
<comment type="caution">
    <text evidence="1">The sequence shown here is derived from an EMBL/GenBank/DDBJ whole genome shotgun (WGS) entry which is preliminary data.</text>
</comment>
<reference evidence="1 2" key="1">
    <citation type="journal article" date="2014" name="BMC Genomics">
        <title>Genome based analysis of type-I polyketide synthase and nonribosomal peptide synthetase gene clusters in seven strains of five representative Nocardia species.</title>
        <authorList>
            <person name="Komaki H."/>
            <person name="Ichikawa N."/>
            <person name="Hosoyama A."/>
            <person name="Takahashi-Nakaguchi A."/>
            <person name="Matsuzawa T."/>
            <person name="Suzuki K."/>
            <person name="Fujita N."/>
            <person name="Gonoi T."/>
        </authorList>
    </citation>
    <scope>NUCLEOTIDE SEQUENCE [LARGE SCALE GENOMIC DNA]</scope>
    <source>
        <strain evidence="1 2">NBRC 15531</strain>
    </source>
</reference>
<dbReference type="AlphaFoldDB" id="U5EJL1"/>
<proteinExistence type="predicted"/>
<name>U5EJL1_NOCAS</name>
<accession>U5EJL1</accession>
<dbReference type="EMBL" id="BAFO02000032">
    <property type="protein sequence ID" value="GAD86586.1"/>
    <property type="molecule type" value="Genomic_DNA"/>
</dbReference>
<protein>
    <submittedName>
        <fullName evidence="1">Uncharacterized protein</fullName>
    </submittedName>
</protein>
<gene>
    <name evidence="1" type="ORF">NCAST_32_10730</name>
</gene>
<organism evidence="1 2">
    <name type="scientific">Nocardia asteroides NBRC 15531</name>
    <dbReference type="NCBI Taxonomy" id="1110697"/>
    <lineage>
        <taxon>Bacteria</taxon>
        <taxon>Bacillati</taxon>
        <taxon>Actinomycetota</taxon>
        <taxon>Actinomycetes</taxon>
        <taxon>Mycobacteriales</taxon>
        <taxon>Nocardiaceae</taxon>
        <taxon>Nocardia</taxon>
    </lineage>
</organism>